<dbReference type="SMART" id="SM00283">
    <property type="entry name" value="MA"/>
    <property type="match status" value="1"/>
</dbReference>
<dbReference type="InterPro" id="IPR001610">
    <property type="entry name" value="PAC"/>
</dbReference>
<dbReference type="SUPFAM" id="SSF55785">
    <property type="entry name" value="PYP-like sensor domain (PAS domain)"/>
    <property type="match status" value="3"/>
</dbReference>
<dbReference type="PANTHER" id="PTHR24422:SF10">
    <property type="entry name" value="CHEMOTAXIS PROTEIN METHYLTRANSFERASE 2"/>
    <property type="match status" value="1"/>
</dbReference>
<dbReference type="InterPro" id="IPR000700">
    <property type="entry name" value="PAS-assoc_C"/>
</dbReference>
<organism evidence="5 6">
    <name type="scientific">Methylobacterium radiodurans</name>
    <dbReference type="NCBI Taxonomy" id="2202828"/>
    <lineage>
        <taxon>Bacteria</taxon>
        <taxon>Pseudomonadati</taxon>
        <taxon>Pseudomonadota</taxon>
        <taxon>Alphaproteobacteria</taxon>
        <taxon>Hyphomicrobiales</taxon>
        <taxon>Methylobacteriaceae</taxon>
        <taxon>Methylobacterium</taxon>
    </lineage>
</organism>
<dbReference type="Pfam" id="PF08448">
    <property type="entry name" value="PAS_4"/>
    <property type="match status" value="1"/>
</dbReference>
<keyword evidence="1" id="KW-0807">Transducer</keyword>
<evidence type="ECO:0000259" key="4">
    <source>
        <dbReference type="PROSITE" id="PS50113"/>
    </source>
</evidence>
<dbReference type="Gene3D" id="3.30.450.20">
    <property type="entry name" value="PAS domain"/>
    <property type="match status" value="3"/>
</dbReference>
<accession>A0A2U8VWS2</accession>
<feature type="domain" description="PAC" evidence="4">
    <location>
        <begin position="204"/>
        <end position="256"/>
    </location>
</feature>
<dbReference type="Pfam" id="PF07238">
    <property type="entry name" value="PilZ"/>
    <property type="match status" value="1"/>
</dbReference>
<dbReference type="PROSITE" id="PS50112">
    <property type="entry name" value="PAS"/>
    <property type="match status" value="1"/>
</dbReference>
<feature type="domain" description="Methyl-accepting transducer" evidence="2">
    <location>
        <begin position="378"/>
        <end position="557"/>
    </location>
</feature>
<keyword evidence="6" id="KW-1185">Reference proteome</keyword>
<dbReference type="PANTHER" id="PTHR24422">
    <property type="entry name" value="CHEMOTAXIS PROTEIN METHYLTRANSFERASE"/>
    <property type="match status" value="1"/>
</dbReference>
<dbReference type="InterPro" id="IPR009875">
    <property type="entry name" value="PilZ_domain"/>
</dbReference>
<evidence type="ECO:0000313" key="6">
    <source>
        <dbReference type="Proteomes" id="UP000246058"/>
    </source>
</evidence>
<evidence type="ECO:0000256" key="1">
    <source>
        <dbReference type="PROSITE-ProRule" id="PRU00284"/>
    </source>
</evidence>
<dbReference type="OrthoDB" id="9765776at2"/>
<dbReference type="RefSeq" id="WP_109952728.1">
    <property type="nucleotide sequence ID" value="NZ_CP029551.1"/>
</dbReference>
<dbReference type="EMBL" id="CP029551">
    <property type="protein sequence ID" value="AWN37662.1"/>
    <property type="molecule type" value="Genomic_DNA"/>
</dbReference>
<dbReference type="InterPro" id="IPR013655">
    <property type="entry name" value="PAS_fold_3"/>
</dbReference>
<dbReference type="AlphaFoldDB" id="A0A2U8VWS2"/>
<proteinExistence type="predicted"/>
<dbReference type="InterPro" id="IPR013656">
    <property type="entry name" value="PAS_4"/>
</dbReference>
<keyword evidence="5" id="KW-0418">Kinase</keyword>
<dbReference type="Gene3D" id="1.10.287.950">
    <property type="entry name" value="Methyl-accepting chemotaxis protein"/>
    <property type="match status" value="1"/>
</dbReference>
<reference evidence="5 6" key="1">
    <citation type="submission" date="2018-05" db="EMBL/GenBank/DDBJ databases">
        <title>Complete Genome Sequence of Methylobacterium sp. 17Sr1-43.</title>
        <authorList>
            <person name="Srinivasan S."/>
        </authorList>
    </citation>
    <scope>NUCLEOTIDE SEQUENCE [LARGE SCALE GENOMIC DNA]</scope>
    <source>
        <strain evidence="5 6">17Sr1-43</strain>
    </source>
</reference>
<dbReference type="SUPFAM" id="SSF58104">
    <property type="entry name" value="Methyl-accepting chemotaxis protein (MCP) signaling domain"/>
    <property type="match status" value="1"/>
</dbReference>
<dbReference type="CDD" id="cd00130">
    <property type="entry name" value="PAS"/>
    <property type="match status" value="3"/>
</dbReference>
<dbReference type="Pfam" id="PF00015">
    <property type="entry name" value="MCPsignal"/>
    <property type="match status" value="1"/>
</dbReference>
<sequence>MFALVRRSGAAAKLDAVERSQATVAFALDGTVLEANRNFLDLMGYGLDDVRGRHHRMFVAADEAAAPSYAEFWEALRRGTFRSGEYRRIARDGREVWIRATYNPVLDARGRPTRIVKFALDVTAEKEATAESAGQIAAIGRSQAVIHFAPDGSIQDANANFLQATGYDLHEIRGRHHRMFVEEPHAASAEYRGFWDALARGEYRSGEFKRLAKGGREIWIQASYNPILDAAGRVLKVVKYATDVTAAKQKAADMAGKVEAAARSQAVIEFDMDGIVLDANANFLEAMGYALDEVRGRHHRMFVTPDYAGSRAYAAFWANLRAGKFSSAVYPRIGKGGRQVWIQATYNPVLDLNGRPCKVIKFATDVTNSMAVRTKAIAAAEQTLGRVQAVAVASEEMHRTSVQIADQMLRSHQAVGEIQERMQAAGEAAAKLNQAAGAMNGVVEAITGIAEQINLLALNATIESARAGAAGRGFAVVASEVKNLAGQAQAATGRISGEIGAMQVVSRDVEAALTSIRTAVDAVQGFISTTAEASEQQRATTGTVSVNVQSTVRDAASIAQNLDAWLVGVEERRDDDRVRTAIAAKVEIPSPPTPEGGDGHPEFLSCVVVNISQTGAKLAVDGERLPDTIRLHVGHEPPRPCRVVRRNEGEVGVMFMQAPA</sequence>
<evidence type="ECO:0000313" key="5">
    <source>
        <dbReference type="EMBL" id="AWN37662.1"/>
    </source>
</evidence>
<dbReference type="GO" id="GO:0016301">
    <property type="term" value="F:kinase activity"/>
    <property type="evidence" value="ECO:0007669"/>
    <property type="project" value="UniProtKB-KW"/>
</dbReference>
<dbReference type="NCBIfam" id="TIGR00229">
    <property type="entry name" value="sensory_box"/>
    <property type="match status" value="3"/>
</dbReference>
<feature type="domain" description="PAS" evidence="3">
    <location>
        <begin position="267"/>
        <end position="306"/>
    </location>
</feature>
<gene>
    <name evidence="5" type="ORF">DK427_19625</name>
</gene>
<dbReference type="Proteomes" id="UP000246058">
    <property type="component" value="Chromosome"/>
</dbReference>
<dbReference type="GO" id="GO:0035438">
    <property type="term" value="F:cyclic-di-GMP binding"/>
    <property type="evidence" value="ECO:0007669"/>
    <property type="project" value="InterPro"/>
</dbReference>
<evidence type="ECO:0000259" key="3">
    <source>
        <dbReference type="PROSITE" id="PS50112"/>
    </source>
</evidence>
<evidence type="ECO:0000259" key="2">
    <source>
        <dbReference type="PROSITE" id="PS50111"/>
    </source>
</evidence>
<dbReference type="GO" id="GO:0007165">
    <property type="term" value="P:signal transduction"/>
    <property type="evidence" value="ECO:0007669"/>
    <property type="project" value="UniProtKB-KW"/>
</dbReference>
<dbReference type="Pfam" id="PF08447">
    <property type="entry name" value="PAS_3"/>
    <property type="match status" value="2"/>
</dbReference>
<dbReference type="PROSITE" id="PS50113">
    <property type="entry name" value="PAC"/>
    <property type="match status" value="2"/>
</dbReference>
<dbReference type="InterPro" id="IPR035965">
    <property type="entry name" value="PAS-like_dom_sf"/>
</dbReference>
<keyword evidence="5" id="KW-0808">Transferase</keyword>
<protein>
    <submittedName>
        <fullName evidence="5">Histidine kinase</fullName>
    </submittedName>
</protein>
<dbReference type="PROSITE" id="PS50111">
    <property type="entry name" value="CHEMOTAXIS_TRANSDUC_2"/>
    <property type="match status" value="1"/>
</dbReference>
<dbReference type="KEGG" id="meti:DK427_19625"/>
<dbReference type="SMART" id="SM00086">
    <property type="entry name" value="PAC"/>
    <property type="match status" value="3"/>
</dbReference>
<name>A0A2U8VWS2_9HYPH</name>
<dbReference type="InterPro" id="IPR004089">
    <property type="entry name" value="MCPsignal_dom"/>
</dbReference>
<dbReference type="GO" id="GO:0016020">
    <property type="term" value="C:membrane"/>
    <property type="evidence" value="ECO:0007669"/>
    <property type="project" value="InterPro"/>
</dbReference>
<dbReference type="InterPro" id="IPR000014">
    <property type="entry name" value="PAS"/>
</dbReference>
<feature type="domain" description="PAC" evidence="4">
    <location>
        <begin position="82"/>
        <end position="134"/>
    </location>
</feature>
<dbReference type="InterPro" id="IPR050903">
    <property type="entry name" value="Bact_Chemotaxis_MeTrfase"/>
</dbReference>